<comment type="caution">
    <text evidence="1">The sequence shown here is derived from an EMBL/GenBank/DDBJ whole genome shotgun (WGS) entry which is preliminary data.</text>
</comment>
<organism evidence="1 2">
    <name type="scientific">Thanatephorus cucumeris (strain AG1-IA)</name>
    <name type="common">Rice sheath blight fungus</name>
    <name type="synonym">Rhizoctonia solani</name>
    <dbReference type="NCBI Taxonomy" id="983506"/>
    <lineage>
        <taxon>Eukaryota</taxon>
        <taxon>Fungi</taxon>
        <taxon>Dikarya</taxon>
        <taxon>Basidiomycota</taxon>
        <taxon>Agaricomycotina</taxon>
        <taxon>Agaricomycetes</taxon>
        <taxon>Cantharellales</taxon>
        <taxon>Ceratobasidiaceae</taxon>
        <taxon>Rhizoctonia</taxon>
        <taxon>Rhizoctonia solani AG-1</taxon>
    </lineage>
</organism>
<evidence type="ECO:0000313" key="2">
    <source>
        <dbReference type="Proteomes" id="UP000011668"/>
    </source>
</evidence>
<keyword evidence="2" id="KW-1185">Reference proteome</keyword>
<dbReference type="OrthoDB" id="65716at2759"/>
<accession>L8WZ58</accession>
<reference evidence="1 2" key="1">
    <citation type="journal article" date="2013" name="Nat. Commun.">
        <title>The evolution and pathogenic mechanisms of the rice sheath blight pathogen.</title>
        <authorList>
            <person name="Zheng A."/>
            <person name="Lin R."/>
            <person name="Xu L."/>
            <person name="Qin P."/>
            <person name="Tang C."/>
            <person name="Ai P."/>
            <person name="Zhang D."/>
            <person name="Liu Y."/>
            <person name="Sun Z."/>
            <person name="Feng H."/>
            <person name="Wang Y."/>
            <person name="Chen Y."/>
            <person name="Liang X."/>
            <person name="Fu R."/>
            <person name="Li Q."/>
            <person name="Zhang J."/>
            <person name="Yu X."/>
            <person name="Xie Z."/>
            <person name="Ding L."/>
            <person name="Guan P."/>
            <person name="Tang J."/>
            <person name="Liang Y."/>
            <person name="Wang S."/>
            <person name="Deng Q."/>
            <person name="Li S."/>
            <person name="Zhu J."/>
            <person name="Wang L."/>
            <person name="Liu H."/>
            <person name="Li P."/>
        </authorList>
    </citation>
    <scope>NUCLEOTIDE SEQUENCE [LARGE SCALE GENOMIC DNA]</scope>
    <source>
        <strain evidence="2">AG-1 IA</strain>
    </source>
</reference>
<dbReference type="PANTHER" id="PTHR40375">
    <property type="entry name" value="SPORULATION-SPECIFIC PROTEIN 22"/>
    <property type="match status" value="1"/>
</dbReference>
<dbReference type="InterPro" id="IPR039057">
    <property type="entry name" value="Spo22/ZIP4"/>
</dbReference>
<dbReference type="HOGENOM" id="CLU_1981912_0_0_1"/>
<dbReference type="PANTHER" id="PTHR40375:SF2">
    <property type="entry name" value="SPORULATION-SPECIFIC PROTEIN 22"/>
    <property type="match status" value="1"/>
</dbReference>
<dbReference type="Proteomes" id="UP000011668">
    <property type="component" value="Unassembled WGS sequence"/>
</dbReference>
<gene>
    <name evidence="1" type="ORF">AG1IA_02622</name>
</gene>
<sequence>MLRSSLRSKTISIDKFSRWLRALCTILLSRNRQQDRASALSFIEQAAEVIKDNKDESGDQQVYAHDEREWLLHVTFNTGVERFTVSDIEEAKQWIETATMLAGLVHNSGTVLEKINAVYQQVLAKHGAQLS</sequence>
<dbReference type="EMBL" id="AFRT01000574">
    <property type="protein sequence ID" value="ELU43356.1"/>
    <property type="molecule type" value="Genomic_DNA"/>
</dbReference>
<name>L8WZ58_THACA</name>
<dbReference type="AlphaFoldDB" id="L8WZ58"/>
<dbReference type="GO" id="GO:0090173">
    <property type="term" value="P:regulation of synaptonemal complex assembly"/>
    <property type="evidence" value="ECO:0007669"/>
    <property type="project" value="InterPro"/>
</dbReference>
<proteinExistence type="predicted"/>
<protein>
    <submittedName>
        <fullName evidence="1">Uncharacterized protein</fullName>
    </submittedName>
</protein>
<dbReference type="OMA" id="AHDEREW"/>
<evidence type="ECO:0000313" key="1">
    <source>
        <dbReference type="EMBL" id="ELU43356.1"/>
    </source>
</evidence>